<dbReference type="EMBL" id="RHPO01000005">
    <property type="protein sequence ID" value="RRT93146.1"/>
    <property type="molecule type" value="Genomic_DNA"/>
</dbReference>
<dbReference type="Proteomes" id="UP000267844">
    <property type="component" value="Unassembled WGS sequence"/>
</dbReference>
<gene>
    <name evidence="1" type="ORF">EGI89_03995</name>
    <name evidence="2" type="ORF">NCTC13456_02771</name>
</gene>
<dbReference type="AlphaFoldDB" id="A0A376GG17"/>
<organism evidence="2 3">
    <name type="scientific">Empedobacter falsenii</name>
    <dbReference type="NCBI Taxonomy" id="343874"/>
    <lineage>
        <taxon>Bacteria</taxon>
        <taxon>Pseudomonadati</taxon>
        <taxon>Bacteroidota</taxon>
        <taxon>Flavobacteriia</taxon>
        <taxon>Flavobacteriales</taxon>
        <taxon>Weeksellaceae</taxon>
        <taxon>Empedobacter</taxon>
    </lineage>
</organism>
<accession>A0A376GG17</accession>
<evidence type="ECO:0000313" key="3">
    <source>
        <dbReference type="Proteomes" id="UP000254737"/>
    </source>
</evidence>
<dbReference type="EMBL" id="UFXS01000001">
    <property type="protein sequence ID" value="STD59141.1"/>
    <property type="molecule type" value="Genomic_DNA"/>
</dbReference>
<evidence type="ECO:0000313" key="1">
    <source>
        <dbReference type="EMBL" id="RRT93146.1"/>
    </source>
</evidence>
<evidence type="ECO:0000313" key="2">
    <source>
        <dbReference type="EMBL" id="STD59141.1"/>
    </source>
</evidence>
<proteinExistence type="predicted"/>
<reference evidence="2 3" key="1">
    <citation type="submission" date="2018-06" db="EMBL/GenBank/DDBJ databases">
        <authorList>
            <consortium name="Pathogen Informatics"/>
            <person name="Doyle S."/>
        </authorList>
    </citation>
    <scope>NUCLEOTIDE SEQUENCE [LARGE SCALE GENOMIC DNA]</scope>
    <source>
        <strain evidence="2 3">NCTC13456</strain>
    </source>
</reference>
<evidence type="ECO:0000313" key="4">
    <source>
        <dbReference type="Proteomes" id="UP000267844"/>
    </source>
</evidence>
<reference evidence="1 4" key="2">
    <citation type="submission" date="2018-10" db="EMBL/GenBank/DDBJ databases">
        <title>Transmission dynamics of multidrug resistant bacteria on intensive care unit surfaces.</title>
        <authorList>
            <person name="D'Souza A.W."/>
            <person name="Potter R.F."/>
            <person name="Wallace M."/>
            <person name="Shupe A."/>
            <person name="Patel S."/>
            <person name="Sun S."/>
            <person name="Gul D."/>
            <person name="Kwon J.H."/>
            <person name="Andleeb S."/>
            <person name="Burnham C.-A.D."/>
            <person name="Dantas G."/>
        </authorList>
    </citation>
    <scope>NUCLEOTIDE SEQUENCE [LARGE SCALE GENOMIC DNA]</scope>
    <source>
        <strain evidence="1 4">WF_348</strain>
    </source>
</reference>
<sequence>MKQITYSIVSRGEILINYSNQTVNVFIRVSGELVFHPPVFYADLLIFKKRSVLSENINQEIIDFIMQDSISKGTKIIFD</sequence>
<dbReference type="Proteomes" id="UP000254737">
    <property type="component" value="Unassembled WGS sequence"/>
</dbReference>
<dbReference type="RefSeq" id="WP_115001118.1">
    <property type="nucleotide sequence ID" value="NZ_JAAGKM010000015.1"/>
</dbReference>
<name>A0A376GG17_9FLAO</name>
<protein>
    <submittedName>
        <fullName evidence="2">Uncharacterized protein</fullName>
    </submittedName>
</protein>